<dbReference type="SUPFAM" id="SSF48557">
    <property type="entry name" value="L-aspartase-like"/>
    <property type="match status" value="1"/>
</dbReference>
<reference evidence="3" key="1">
    <citation type="submission" date="2021-12" db="EMBL/GenBank/DDBJ databases">
        <title>Convergent genome expansion in fungi linked to evolution of root-endophyte symbiosis.</title>
        <authorList>
            <consortium name="DOE Joint Genome Institute"/>
            <person name="Ke Y.-H."/>
            <person name="Bonito G."/>
            <person name="Liao H.-L."/>
            <person name="Looney B."/>
            <person name="Rojas-Flechas A."/>
            <person name="Nash J."/>
            <person name="Hameed K."/>
            <person name="Schadt C."/>
            <person name="Martin F."/>
            <person name="Crous P.W."/>
            <person name="Miettinen O."/>
            <person name="Magnuson J.K."/>
            <person name="Labbe J."/>
            <person name="Jacobson D."/>
            <person name="Doktycz M.J."/>
            <person name="Veneault-Fourrey C."/>
            <person name="Kuo A."/>
            <person name="Mondo S."/>
            <person name="Calhoun S."/>
            <person name="Riley R."/>
            <person name="Ohm R."/>
            <person name="LaButti K."/>
            <person name="Andreopoulos B."/>
            <person name="Pangilinan J."/>
            <person name="Nolan M."/>
            <person name="Tritt A."/>
            <person name="Clum A."/>
            <person name="Lipzen A."/>
            <person name="Daum C."/>
            <person name="Barry K."/>
            <person name="Grigoriev I.V."/>
            <person name="Vilgalys R."/>
        </authorList>
    </citation>
    <scope>NUCLEOTIDE SEQUENCE</scope>
    <source>
        <strain evidence="3">PMI_201</strain>
    </source>
</reference>
<name>A0AAD4KJ33_9EURO</name>
<proteinExistence type="inferred from homology"/>
<keyword evidence="4" id="KW-1185">Reference proteome</keyword>
<dbReference type="GO" id="GO:0006559">
    <property type="term" value="P:L-phenylalanine catabolic process"/>
    <property type="evidence" value="ECO:0007669"/>
    <property type="project" value="InterPro"/>
</dbReference>
<organism evidence="3 4">
    <name type="scientific">Talaromyces proteolyticus</name>
    <dbReference type="NCBI Taxonomy" id="1131652"/>
    <lineage>
        <taxon>Eukaryota</taxon>
        <taxon>Fungi</taxon>
        <taxon>Dikarya</taxon>
        <taxon>Ascomycota</taxon>
        <taxon>Pezizomycotina</taxon>
        <taxon>Eurotiomycetes</taxon>
        <taxon>Eurotiomycetidae</taxon>
        <taxon>Eurotiales</taxon>
        <taxon>Trichocomaceae</taxon>
        <taxon>Talaromyces</taxon>
        <taxon>Talaromyces sect. Bacilispori</taxon>
    </lineage>
</organism>
<dbReference type="GO" id="GO:0016841">
    <property type="term" value="F:ammonia-lyase activity"/>
    <property type="evidence" value="ECO:0007669"/>
    <property type="project" value="InterPro"/>
</dbReference>
<dbReference type="InterPro" id="IPR001106">
    <property type="entry name" value="Aromatic_Lyase"/>
</dbReference>
<accession>A0AAD4KJ33</accession>
<dbReference type="Proteomes" id="UP001201262">
    <property type="component" value="Unassembled WGS sequence"/>
</dbReference>
<protein>
    <submittedName>
        <fullName evidence="3">Phenylalanine ammonia-lyase</fullName>
    </submittedName>
</protein>
<dbReference type="CDD" id="cd00332">
    <property type="entry name" value="PAL-HAL"/>
    <property type="match status" value="1"/>
</dbReference>
<dbReference type="InterPro" id="IPR008948">
    <property type="entry name" value="L-Aspartase-like"/>
</dbReference>
<dbReference type="InterPro" id="IPR022313">
    <property type="entry name" value="Phe/His_NH3-lyase_AS"/>
</dbReference>
<dbReference type="GeneID" id="70247404"/>
<dbReference type="Gene3D" id="1.20.200.10">
    <property type="entry name" value="Fumarase/aspartase (Central domain)"/>
    <property type="match status" value="1"/>
</dbReference>
<dbReference type="InterPro" id="IPR024083">
    <property type="entry name" value="Fumarase/histidase_N"/>
</dbReference>
<dbReference type="GO" id="GO:0005737">
    <property type="term" value="C:cytoplasm"/>
    <property type="evidence" value="ECO:0007669"/>
    <property type="project" value="InterPro"/>
</dbReference>
<evidence type="ECO:0000256" key="1">
    <source>
        <dbReference type="ARBA" id="ARBA00007238"/>
    </source>
</evidence>
<dbReference type="AlphaFoldDB" id="A0AAD4KJ33"/>
<dbReference type="PANTHER" id="PTHR10362">
    <property type="entry name" value="HISTIDINE AMMONIA-LYASE"/>
    <property type="match status" value="1"/>
</dbReference>
<evidence type="ECO:0000256" key="2">
    <source>
        <dbReference type="RuleBase" id="RU003954"/>
    </source>
</evidence>
<dbReference type="EMBL" id="JAJTJA010000011">
    <property type="protein sequence ID" value="KAH8692332.1"/>
    <property type="molecule type" value="Genomic_DNA"/>
</dbReference>
<evidence type="ECO:0000313" key="3">
    <source>
        <dbReference type="EMBL" id="KAH8692332.1"/>
    </source>
</evidence>
<dbReference type="NCBIfam" id="TIGR01226">
    <property type="entry name" value="phe_am_lyase"/>
    <property type="match status" value="1"/>
</dbReference>
<dbReference type="RefSeq" id="XP_046068329.1">
    <property type="nucleotide sequence ID" value="XM_046217117.1"/>
</dbReference>
<comment type="similarity">
    <text evidence="1 2">Belongs to the PAL/histidase family.</text>
</comment>
<dbReference type="InterPro" id="IPR005922">
    <property type="entry name" value="Phe_NH3-lyase"/>
</dbReference>
<gene>
    <name evidence="3" type="ORF">BGW36DRAFT_387414</name>
</gene>
<sequence>MDSCHHALRVSSQRNKLLATFYTNDQIDLDGSSLDIPKLIATARFRKSASIDRLPKDAADKIEQSIQFLKKELGKGRSVYGVTTGFGGSADTNTTAINTLQVALLQMQTSAVLPTPSQSRIASTNGHIHAALSMPEDWVRGAMLVRCNSLLRGHSAVRLDVIKTLLILLENDVIPLIPLRGSISASGDLCPLSYLAGTLEGNPDVYVWIGPSTGREIVSSDVALRRLNINPIQFGPKEILGILNGTAVSAAVACLAQHQADNLILLAQVLTSMGVEALQGRLESFDPFIAEVRPHPGQIEVATNISTFLRGSLLARGRAGTVHDGGLRQDRYSLRTAPQWLGPYVEDLILARKQLEIELNSTTDNPLLDASAEKTHHGGNFQAVSITSSTEKTRLALQMIGKLIFAQSSELLNVHMNNGLPPNLAADEPSLSFTFKGVDINMAAYMSELAFLANPVSSHVQNAEMANQALNSLALISARYTHMALDVLSLMSSAYLYSLCQALDLRVMNARFLQQAKPAIEYLVRNVFAELQTDMVKTLVYTTWTAIEQAIASTAIKDSSTRFVDVAQSTHTPLISQLPPTPSALLLITTFTTRAAKLLQSLFINNRAAYMLAPDATPFLGLTSKRMYNFVRKELGVPFHRGLVDHPTNSTDEEERKKLKTTGGQISIIHAALMEERLMEQVVGCVSDALNGGEDRVAAML</sequence>
<keyword evidence="2" id="KW-0456">Lyase</keyword>
<dbReference type="Gene3D" id="1.10.274.20">
    <property type="entry name" value="Phenylalanine ammonia-lyase 1, domain 3"/>
    <property type="match status" value="1"/>
</dbReference>
<evidence type="ECO:0000313" key="4">
    <source>
        <dbReference type="Proteomes" id="UP001201262"/>
    </source>
</evidence>
<dbReference type="PROSITE" id="PS00488">
    <property type="entry name" value="PAL_HISTIDASE"/>
    <property type="match status" value="1"/>
</dbReference>
<dbReference type="Gene3D" id="1.10.275.10">
    <property type="entry name" value="Fumarase/aspartase (N-terminal domain)"/>
    <property type="match status" value="1"/>
</dbReference>
<dbReference type="Pfam" id="PF00221">
    <property type="entry name" value="Lyase_aromatic"/>
    <property type="match status" value="1"/>
</dbReference>
<dbReference type="InterPro" id="IPR023144">
    <property type="entry name" value="Phe_NH3-lyase_shielding_dom_sf"/>
</dbReference>
<comment type="caution">
    <text evidence="3">The sequence shown here is derived from an EMBL/GenBank/DDBJ whole genome shotgun (WGS) entry which is preliminary data.</text>
</comment>